<dbReference type="InterPro" id="IPR050596">
    <property type="entry name" value="AspAT/PAT-like"/>
</dbReference>
<dbReference type="InterPro" id="IPR015422">
    <property type="entry name" value="PyrdxlP-dep_Trfase_small"/>
</dbReference>
<proteinExistence type="inferred from homology"/>
<dbReference type="InterPro" id="IPR015421">
    <property type="entry name" value="PyrdxlP-dep_Trfase_major"/>
</dbReference>
<dbReference type="PANTHER" id="PTHR46383:SF1">
    <property type="entry name" value="ASPARTATE AMINOTRANSFERASE"/>
    <property type="match status" value="1"/>
</dbReference>
<sequence length="365" mass="39936">MGRDVVRTLTAWEVGALGHKYNLADGHAALPCAVDDVPPDLLPRLQATPQRDLEERFVRAFGAASGEHLNRDELVMVATASQALSLTCLFLAREGITSVGLIEPAFDSLADTVRERSLTPVPVPEDDEEILRAVRDHDAVLLVVPNNPTGWSPSPATLEQIPALAARSGCTVVIDRTFRFYQPHTDRDVTAVLGRTGFHWITIDDTGKTWSTDESKVALLRSSSPHTLAALREYAEVAMTRVPSFNLHVVAEAIRREGGPARACEAALKNGQELDNVLRPLGFTPRSADSGLALYRLPDDCPLTGAQLADELLADGVAILPGAQFFWNTPADGRSLIRIALVRPQNYFSRALEEMQHGLRRSMRR</sequence>
<evidence type="ECO:0000256" key="2">
    <source>
        <dbReference type="ARBA" id="ARBA00007441"/>
    </source>
</evidence>
<comment type="caution">
    <text evidence="7">The sequence shown here is derived from an EMBL/GenBank/DDBJ whole genome shotgun (WGS) entry which is preliminary data.</text>
</comment>
<evidence type="ECO:0000259" key="6">
    <source>
        <dbReference type="Pfam" id="PF00155"/>
    </source>
</evidence>
<dbReference type="Gene3D" id="3.90.1150.10">
    <property type="entry name" value="Aspartate Aminotransferase, domain 1"/>
    <property type="match status" value="1"/>
</dbReference>
<feature type="domain" description="Aminotransferase class I/classII large" evidence="6">
    <location>
        <begin position="51"/>
        <end position="341"/>
    </location>
</feature>
<comment type="similarity">
    <text evidence="2">Belongs to the class-I pyridoxal-phosphate-dependent aminotransferase family.</text>
</comment>
<gene>
    <name evidence="7" type="ORF">K7862_32495</name>
</gene>
<evidence type="ECO:0000256" key="1">
    <source>
        <dbReference type="ARBA" id="ARBA00001933"/>
    </source>
</evidence>
<evidence type="ECO:0000313" key="8">
    <source>
        <dbReference type="Proteomes" id="UP000778578"/>
    </source>
</evidence>
<keyword evidence="3 7" id="KW-0032">Aminotransferase</keyword>
<dbReference type="InterPro" id="IPR004839">
    <property type="entry name" value="Aminotransferase_I/II_large"/>
</dbReference>
<accession>A0ABS7QGM3</accession>
<keyword evidence="5" id="KW-0663">Pyridoxal phosphate</keyword>
<dbReference type="Pfam" id="PF00155">
    <property type="entry name" value="Aminotran_1_2"/>
    <property type="match status" value="1"/>
</dbReference>
<keyword evidence="4" id="KW-0808">Transferase</keyword>
<dbReference type="Proteomes" id="UP000778578">
    <property type="component" value="Unassembled WGS sequence"/>
</dbReference>
<organism evidence="7 8">
    <name type="scientific">Actinacidiphila acidipaludis</name>
    <dbReference type="NCBI Taxonomy" id="2873382"/>
    <lineage>
        <taxon>Bacteria</taxon>
        <taxon>Bacillati</taxon>
        <taxon>Actinomycetota</taxon>
        <taxon>Actinomycetes</taxon>
        <taxon>Kitasatosporales</taxon>
        <taxon>Streptomycetaceae</taxon>
        <taxon>Actinacidiphila</taxon>
    </lineage>
</organism>
<dbReference type="CDD" id="cd00609">
    <property type="entry name" value="AAT_like"/>
    <property type="match status" value="1"/>
</dbReference>
<evidence type="ECO:0000313" key="7">
    <source>
        <dbReference type="EMBL" id="MBY8882320.1"/>
    </source>
</evidence>
<dbReference type="Gene3D" id="3.40.640.10">
    <property type="entry name" value="Type I PLP-dependent aspartate aminotransferase-like (Major domain)"/>
    <property type="match status" value="1"/>
</dbReference>
<comment type="cofactor">
    <cofactor evidence="1">
        <name>pyridoxal 5'-phosphate</name>
        <dbReference type="ChEBI" id="CHEBI:597326"/>
    </cofactor>
</comment>
<protein>
    <submittedName>
        <fullName evidence="7">Aminotransferase class I/II-fold pyridoxal phosphate-dependent enzyme</fullName>
    </submittedName>
</protein>
<dbReference type="InterPro" id="IPR015424">
    <property type="entry name" value="PyrdxlP-dep_Trfase"/>
</dbReference>
<dbReference type="PANTHER" id="PTHR46383">
    <property type="entry name" value="ASPARTATE AMINOTRANSFERASE"/>
    <property type="match status" value="1"/>
</dbReference>
<evidence type="ECO:0000256" key="3">
    <source>
        <dbReference type="ARBA" id="ARBA00022576"/>
    </source>
</evidence>
<dbReference type="EMBL" id="JAINZZ010000069">
    <property type="protein sequence ID" value="MBY8882320.1"/>
    <property type="molecule type" value="Genomic_DNA"/>
</dbReference>
<dbReference type="GO" id="GO:0008483">
    <property type="term" value="F:transaminase activity"/>
    <property type="evidence" value="ECO:0007669"/>
    <property type="project" value="UniProtKB-KW"/>
</dbReference>
<reference evidence="7 8" key="1">
    <citation type="submission" date="2021-08" db="EMBL/GenBank/DDBJ databases">
        <title>WGS of actinomycetes from Thailand.</title>
        <authorList>
            <person name="Thawai C."/>
        </authorList>
    </citation>
    <scope>NUCLEOTIDE SEQUENCE [LARGE SCALE GENOMIC DNA]</scope>
    <source>
        <strain evidence="7 8">PLK6-54</strain>
    </source>
</reference>
<evidence type="ECO:0000256" key="5">
    <source>
        <dbReference type="ARBA" id="ARBA00022898"/>
    </source>
</evidence>
<keyword evidence="8" id="KW-1185">Reference proteome</keyword>
<evidence type="ECO:0000256" key="4">
    <source>
        <dbReference type="ARBA" id="ARBA00022679"/>
    </source>
</evidence>
<dbReference type="RefSeq" id="WP_222968546.1">
    <property type="nucleotide sequence ID" value="NZ_JAINZZ010000069.1"/>
</dbReference>
<name>A0ABS7QGM3_9ACTN</name>
<dbReference type="SUPFAM" id="SSF53383">
    <property type="entry name" value="PLP-dependent transferases"/>
    <property type="match status" value="1"/>
</dbReference>